<evidence type="ECO:0000256" key="5">
    <source>
        <dbReference type="ARBA" id="ARBA00023242"/>
    </source>
</evidence>
<dbReference type="InterPro" id="IPR012337">
    <property type="entry name" value="RNaseH-like_sf"/>
</dbReference>
<dbReference type="OMA" id="TINECFN"/>
<evidence type="ECO:0000259" key="6">
    <source>
        <dbReference type="Pfam" id="PF04937"/>
    </source>
</evidence>
<dbReference type="InterPro" id="IPR052035">
    <property type="entry name" value="ZnF_BED_domain_contain"/>
</dbReference>
<dbReference type="SUPFAM" id="SSF140996">
    <property type="entry name" value="Hermes dimerisation domain"/>
    <property type="match status" value="1"/>
</dbReference>
<name>E2A185_CAMFO</name>
<dbReference type="InterPro" id="IPR007021">
    <property type="entry name" value="DUF659"/>
</dbReference>
<sequence>KTSDKITNAILYMIAVDKMPLSTVQNEGFKLLMKTVAPLYTVPSRKTVTRLIDVRYDVLKERFIATLKEIDSYSITCDNWTDISNQSYLGVTIHYVTPQIEMKSVCVGVFPLSENHTSQYLGECLTSVIKDFNLEQSRITAVVTDSATNIKKAVRDFVDQDKHLACFAHTLSHLVPDVLVTMPTVRETIAKVKAIVTITRRSVVACDELKKLQIRDGKTEGTTLKFIQDVPTLWKSTLYMLERFLTLEEYVYPVMSKCPTAPNMLKREKIQMLKDVIFLMKPVELVITEVSGNSYPTCSVIIPLVRCL</sequence>
<dbReference type="OrthoDB" id="7699767at2759"/>
<feature type="non-terminal residue" evidence="7">
    <location>
        <position position="308"/>
    </location>
</feature>
<keyword evidence="3" id="KW-0863">Zinc-finger</keyword>
<accession>E2A185</accession>
<evidence type="ECO:0000256" key="1">
    <source>
        <dbReference type="ARBA" id="ARBA00004123"/>
    </source>
</evidence>
<dbReference type="GO" id="GO:0008270">
    <property type="term" value="F:zinc ion binding"/>
    <property type="evidence" value="ECO:0007669"/>
    <property type="project" value="UniProtKB-KW"/>
</dbReference>
<evidence type="ECO:0000256" key="4">
    <source>
        <dbReference type="ARBA" id="ARBA00022833"/>
    </source>
</evidence>
<dbReference type="SUPFAM" id="SSF53098">
    <property type="entry name" value="Ribonuclease H-like"/>
    <property type="match status" value="1"/>
</dbReference>
<dbReference type="PANTHER" id="PTHR46481:SF10">
    <property type="entry name" value="ZINC FINGER BED DOMAIN-CONTAINING PROTEIN 39"/>
    <property type="match status" value="1"/>
</dbReference>
<dbReference type="AlphaFoldDB" id="E2A185"/>
<evidence type="ECO:0000256" key="3">
    <source>
        <dbReference type="ARBA" id="ARBA00022771"/>
    </source>
</evidence>
<keyword evidence="5" id="KW-0539">Nucleus</keyword>
<keyword evidence="2" id="KW-0479">Metal-binding</keyword>
<dbReference type="PANTHER" id="PTHR46481">
    <property type="entry name" value="ZINC FINGER BED DOMAIN-CONTAINING PROTEIN 4"/>
    <property type="match status" value="1"/>
</dbReference>
<proteinExistence type="predicted"/>
<keyword evidence="8" id="KW-1185">Reference proteome</keyword>
<keyword evidence="4" id="KW-0862">Zinc</keyword>
<dbReference type="Proteomes" id="UP000000311">
    <property type="component" value="Unassembled WGS sequence"/>
</dbReference>
<evidence type="ECO:0000313" key="7">
    <source>
        <dbReference type="EMBL" id="EFN72804.1"/>
    </source>
</evidence>
<feature type="domain" description="DUF659" evidence="6">
    <location>
        <begin position="71"/>
        <end position="195"/>
    </location>
</feature>
<dbReference type="FunCoup" id="E2A185">
    <property type="interactions" value="21"/>
</dbReference>
<gene>
    <name evidence="7" type="ORF">EAG_09143</name>
</gene>
<comment type="subcellular location">
    <subcellularLocation>
        <location evidence="1">Nucleus</location>
    </subcellularLocation>
</comment>
<evidence type="ECO:0000313" key="8">
    <source>
        <dbReference type="Proteomes" id="UP000000311"/>
    </source>
</evidence>
<dbReference type="EMBL" id="GL435722">
    <property type="protein sequence ID" value="EFN72804.1"/>
    <property type="molecule type" value="Genomic_DNA"/>
</dbReference>
<dbReference type="GO" id="GO:0005634">
    <property type="term" value="C:nucleus"/>
    <property type="evidence" value="ECO:0007669"/>
    <property type="project" value="UniProtKB-SubCell"/>
</dbReference>
<dbReference type="Pfam" id="PF04937">
    <property type="entry name" value="DUF659"/>
    <property type="match status" value="1"/>
</dbReference>
<reference evidence="7 8" key="1">
    <citation type="journal article" date="2010" name="Science">
        <title>Genomic comparison of the ants Camponotus floridanus and Harpegnathos saltator.</title>
        <authorList>
            <person name="Bonasio R."/>
            <person name="Zhang G."/>
            <person name="Ye C."/>
            <person name="Mutti N.S."/>
            <person name="Fang X."/>
            <person name="Qin N."/>
            <person name="Donahue G."/>
            <person name="Yang P."/>
            <person name="Li Q."/>
            <person name="Li C."/>
            <person name="Zhang P."/>
            <person name="Huang Z."/>
            <person name="Berger S.L."/>
            <person name="Reinberg D."/>
            <person name="Wang J."/>
            <person name="Liebig J."/>
        </authorList>
    </citation>
    <scope>NUCLEOTIDE SEQUENCE [LARGE SCALE GENOMIC DNA]</scope>
    <source>
        <strain evidence="8">C129</strain>
    </source>
</reference>
<evidence type="ECO:0000256" key="2">
    <source>
        <dbReference type="ARBA" id="ARBA00022723"/>
    </source>
</evidence>
<protein>
    <submittedName>
        <fullName evidence="7">Zinc finger BED domain-containing protein 1</fullName>
    </submittedName>
</protein>
<dbReference type="InParanoid" id="E2A185"/>
<feature type="non-terminal residue" evidence="7">
    <location>
        <position position="1"/>
    </location>
</feature>
<organism evidence="8">
    <name type="scientific">Camponotus floridanus</name>
    <name type="common">Florida carpenter ant</name>
    <dbReference type="NCBI Taxonomy" id="104421"/>
    <lineage>
        <taxon>Eukaryota</taxon>
        <taxon>Metazoa</taxon>
        <taxon>Ecdysozoa</taxon>
        <taxon>Arthropoda</taxon>
        <taxon>Hexapoda</taxon>
        <taxon>Insecta</taxon>
        <taxon>Pterygota</taxon>
        <taxon>Neoptera</taxon>
        <taxon>Endopterygota</taxon>
        <taxon>Hymenoptera</taxon>
        <taxon>Apocrita</taxon>
        <taxon>Aculeata</taxon>
        <taxon>Formicoidea</taxon>
        <taxon>Formicidae</taxon>
        <taxon>Formicinae</taxon>
        <taxon>Camponotus</taxon>
    </lineage>
</organism>